<evidence type="ECO:0000256" key="5">
    <source>
        <dbReference type="ARBA" id="ARBA00022989"/>
    </source>
</evidence>
<dbReference type="Pfam" id="PF25539">
    <property type="entry name" value="Bestrophin_2"/>
    <property type="match status" value="1"/>
</dbReference>
<reference evidence="10" key="1">
    <citation type="journal article" date="2020" name="bioRxiv">
        <title>Whole genome comparisons of ergot fungi reveals the divergence and evolution of species within the genus Claviceps are the result of varying mechanisms driving genome evolution and host range expansion.</title>
        <authorList>
            <person name="Wyka S.A."/>
            <person name="Mondo S.J."/>
            <person name="Liu M."/>
            <person name="Dettman J."/>
            <person name="Nalam V."/>
            <person name="Broders K.D."/>
        </authorList>
    </citation>
    <scope>NUCLEOTIDE SEQUENCE</scope>
    <source>
        <strain evidence="10">CCC 602</strain>
    </source>
</reference>
<dbReference type="OrthoDB" id="1368at2759"/>
<feature type="compositionally biased region" description="Polar residues" evidence="8">
    <location>
        <begin position="10"/>
        <end position="19"/>
    </location>
</feature>
<evidence type="ECO:0000313" key="11">
    <source>
        <dbReference type="Proteomes" id="UP000748025"/>
    </source>
</evidence>
<keyword evidence="11" id="KW-1185">Reference proteome</keyword>
<feature type="transmembrane region" description="Helical" evidence="9">
    <location>
        <begin position="272"/>
        <end position="293"/>
    </location>
</feature>
<protein>
    <submittedName>
        <fullName evidence="10">Uncharacterized protein</fullName>
    </submittedName>
</protein>
<organism evidence="10 11">
    <name type="scientific">Claviceps pusilla</name>
    <dbReference type="NCBI Taxonomy" id="123648"/>
    <lineage>
        <taxon>Eukaryota</taxon>
        <taxon>Fungi</taxon>
        <taxon>Dikarya</taxon>
        <taxon>Ascomycota</taxon>
        <taxon>Pezizomycotina</taxon>
        <taxon>Sordariomycetes</taxon>
        <taxon>Hypocreomycetidae</taxon>
        <taxon>Hypocreales</taxon>
        <taxon>Clavicipitaceae</taxon>
        <taxon>Claviceps</taxon>
    </lineage>
</organism>
<dbReference type="AlphaFoldDB" id="A0A9P7T1S6"/>
<comment type="caution">
    <text evidence="10">The sequence shown here is derived from an EMBL/GenBank/DDBJ whole genome shotgun (WGS) entry which is preliminary data.</text>
</comment>
<evidence type="ECO:0000256" key="2">
    <source>
        <dbReference type="ARBA" id="ARBA00022448"/>
    </source>
</evidence>
<evidence type="ECO:0000256" key="8">
    <source>
        <dbReference type="SAM" id="MobiDB-lite"/>
    </source>
</evidence>
<evidence type="ECO:0000256" key="9">
    <source>
        <dbReference type="SAM" id="Phobius"/>
    </source>
</evidence>
<dbReference type="PANTHER" id="PTHR33281:SF19">
    <property type="entry name" value="VOLTAGE-DEPENDENT ANION CHANNEL-FORMING PROTEIN YNEE"/>
    <property type="match status" value="1"/>
</dbReference>
<evidence type="ECO:0000313" key="10">
    <source>
        <dbReference type="EMBL" id="KAG6013438.1"/>
    </source>
</evidence>
<accession>A0A9P7T1S6</accession>
<feature type="transmembrane region" description="Helical" evidence="9">
    <location>
        <begin position="299"/>
        <end position="318"/>
    </location>
</feature>
<dbReference type="PANTHER" id="PTHR33281">
    <property type="entry name" value="UPF0187 PROTEIN YNEE"/>
    <property type="match status" value="1"/>
</dbReference>
<feature type="region of interest" description="Disordered" evidence="8">
    <location>
        <begin position="1"/>
        <end position="21"/>
    </location>
</feature>
<comment type="subcellular location">
    <subcellularLocation>
        <location evidence="1">Cell membrane</location>
        <topology evidence="1">Multi-pass membrane protein</topology>
    </subcellularLocation>
</comment>
<name>A0A9P7T1S6_9HYPO</name>
<dbReference type="Proteomes" id="UP000748025">
    <property type="component" value="Unassembled WGS sequence"/>
</dbReference>
<evidence type="ECO:0000256" key="6">
    <source>
        <dbReference type="ARBA" id="ARBA00023065"/>
    </source>
</evidence>
<sequence>MSPPSENKLLHSSQSTFERPSTDVDVELCAMESRDTMSAKSISSMTSHHSKCDEEHYAALKGLLVVGISSVLLTILGFVVGLSLSFRNSTAYERYSEGRRYWSQLASVTQSLARLVWVHADERPECPTEDLLAKITFCNMLVSLSVALKHRLRYEPFTHYQDLQPCIGHIPVIAHDAVIKEPATPTWWQDAGLFLGLPMVEENPRVLMKNPAKPLGNVPLEIHSACSNFIKTIIENGTFKTPGYHSMALALLSQINDILNGVDRVLNTPLPLAYSIAIAQITWVYILVLPFQLVDRLKWVTIPATIFAAYIILGLAFIGREIENPFGKDVNDLPLDSFCMQIRQDIDVIMSQSPHLMDELVKRDDNEVLYPLSRLGYGALASKSVDEIRSLLRAKMQISSDCKTDVSASGL</sequence>
<proteinExistence type="predicted"/>
<dbReference type="InterPro" id="IPR044669">
    <property type="entry name" value="YneE/VCCN1/2-like"/>
</dbReference>
<keyword evidence="2" id="KW-0813">Transport</keyword>
<dbReference type="GO" id="GO:0005886">
    <property type="term" value="C:plasma membrane"/>
    <property type="evidence" value="ECO:0007669"/>
    <property type="project" value="UniProtKB-SubCell"/>
</dbReference>
<keyword evidence="7 9" id="KW-0472">Membrane</keyword>
<evidence type="ECO:0000256" key="1">
    <source>
        <dbReference type="ARBA" id="ARBA00004651"/>
    </source>
</evidence>
<dbReference type="GO" id="GO:0005254">
    <property type="term" value="F:chloride channel activity"/>
    <property type="evidence" value="ECO:0007669"/>
    <property type="project" value="InterPro"/>
</dbReference>
<keyword evidence="4 9" id="KW-0812">Transmembrane</keyword>
<keyword evidence="6" id="KW-0406">Ion transport</keyword>
<evidence type="ECO:0000256" key="7">
    <source>
        <dbReference type="ARBA" id="ARBA00023136"/>
    </source>
</evidence>
<dbReference type="EMBL" id="SRPW01000588">
    <property type="protein sequence ID" value="KAG6013438.1"/>
    <property type="molecule type" value="Genomic_DNA"/>
</dbReference>
<evidence type="ECO:0000256" key="4">
    <source>
        <dbReference type="ARBA" id="ARBA00022692"/>
    </source>
</evidence>
<keyword evidence="3" id="KW-1003">Cell membrane</keyword>
<evidence type="ECO:0000256" key="3">
    <source>
        <dbReference type="ARBA" id="ARBA00022475"/>
    </source>
</evidence>
<gene>
    <name evidence="10" type="ORF">E4U43_007288</name>
</gene>
<feature type="transmembrane region" description="Helical" evidence="9">
    <location>
        <begin position="63"/>
        <end position="86"/>
    </location>
</feature>
<keyword evidence="5 9" id="KW-1133">Transmembrane helix</keyword>